<dbReference type="EMBL" id="CP003243">
    <property type="protein sequence ID" value="AFC99071.1"/>
    <property type="molecule type" value="Genomic_DNA"/>
</dbReference>
<evidence type="ECO:0000256" key="1">
    <source>
        <dbReference type="ARBA" id="ARBA00022679"/>
    </source>
</evidence>
<dbReference type="HOGENOM" id="CLU_971839_0_0_2"/>
<dbReference type="Pfam" id="PF20085">
    <property type="entry name" value="TGL"/>
    <property type="match status" value="1"/>
</dbReference>
<dbReference type="KEGG" id="mez:Mtc_0300"/>
<dbReference type="GO" id="GO:0030435">
    <property type="term" value="P:sporulation resulting in formation of a cellular spore"/>
    <property type="evidence" value="ECO:0007669"/>
    <property type="project" value="UniProtKB-KW"/>
</dbReference>
<organism evidence="3 4">
    <name type="scientific">Methanocella conradii (strain DSM 24694 / JCM 17849 / CGMCC 1.5162 / HZ254)</name>
    <dbReference type="NCBI Taxonomy" id="1041930"/>
    <lineage>
        <taxon>Archaea</taxon>
        <taxon>Methanobacteriati</taxon>
        <taxon>Methanobacteriota</taxon>
        <taxon>Stenosarchaea group</taxon>
        <taxon>Methanomicrobia</taxon>
        <taxon>Methanocellales</taxon>
        <taxon>Methanocellaceae</taxon>
        <taxon>Methanocella</taxon>
    </lineage>
</organism>
<dbReference type="Proteomes" id="UP000005233">
    <property type="component" value="Chromosome"/>
</dbReference>
<dbReference type="eggNOG" id="arCOG13259">
    <property type="taxonomic scope" value="Archaea"/>
</dbReference>
<reference evidence="3 4" key="1">
    <citation type="journal article" date="2012" name="J. Bacteriol.">
        <title>Complete genome sequence of a thermophilic methanogen, Methanocella conradii HZ254, isolated from Chinese rice field soil.</title>
        <authorList>
            <person name="Lu Z."/>
            <person name="Lu Y."/>
        </authorList>
    </citation>
    <scope>NUCLEOTIDE SEQUENCE [LARGE SCALE GENOMIC DNA]</scope>
    <source>
        <strain evidence="4">DSM 24694 / JCM 17849 / CGMCC 1.5162 / HZ254</strain>
    </source>
</reference>
<keyword evidence="1" id="KW-0808">Transferase</keyword>
<evidence type="ECO:0000256" key="2">
    <source>
        <dbReference type="ARBA" id="ARBA00022969"/>
    </source>
</evidence>
<name>H8I968_METCZ</name>
<dbReference type="InterPro" id="IPR020916">
    <property type="entry name" value="Gln_gamma-glutamylTfrase_bac"/>
</dbReference>
<sequence length="286" mass="31849">MKNDLAPAYTLSLVMLRKCVVIAMALLALAPALALPTTSQSPEIGVSQIPVDLPQEYMEGGNAPGTASYYEARYRSAVVSNVLTFQKKMNSGRVAFGRQMDSQYFNTRYWEQAYVDGSQFWKVKGGVSNTEALNDFISPTGGKYKLDCAAAINLILLKSKLDVVGEKSFNKHLPVLMIRGWKTYTIKDGSFEEYQTLEVWSGDERTPGTPEGLKVGDYVYFKNHPMMEGTPEQGENAIYLGRDRWGRPLFFGLNIGIRAGIMHQYGILTTERGTIDPEALKRMAES</sequence>
<dbReference type="GO" id="GO:0003810">
    <property type="term" value="F:protein-glutamine gamma-glutamyltransferase activity"/>
    <property type="evidence" value="ECO:0007669"/>
    <property type="project" value="InterPro"/>
</dbReference>
<keyword evidence="4" id="KW-1185">Reference proteome</keyword>
<proteinExistence type="predicted"/>
<evidence type="ECO:0000313" key="4">
    <source>
        <dbReference type="Proteomes" id="UP000005233"/>
    </source>
</evidence>
<gene>
    <name evidence="3" type="ordered locus">Mtc_0300</name>
</gene>
<dbReference type="STRING" id="1041930.Mtc_0300"/>
<evidence type="ECO:0000313" key="3">
    <source>
        <dbReference type="EMBL" id="AFC99071.1"/>
    </source>
</evidence>
<dbReference type="AlphaFoldDB" id="H8I968"/>
<keyword evidence="2" id="KW-0749">Sporulation</keyword>
<accession>H8I968</accession>
<protein>
    <submittedName>
        <fullName evidence="3">Uncharacterized protein</fullName>
    </submittedName>
</protein>